<evidence type="ECO:0000256" key="3">
    <source>
        <dbReference type="ARBA" id="ARBA00004514"/>
    </source>
</evidence>
<evidence type="ECO:0000259" key="25">
    <source>
        <dbReference type="PROSITE" id="PS50894"/>
    </source>
</evidence>
<evidence type="ECO:0000256" key="20">
    <source>
        <dbReference type="ARBA" id="ARBA00023180"/>
    </source>
</evidence>
<dbReference type="GO" id="GO:0004656">
    <property type="term" value="F:procollagen-proline 4-dioxygenase activity"/>
    <property type="evidence" value="ECO:0007669"/>
    <property type="project" value="UniProtKB-EC"/>
</dbReference>
<accession>A0A4D6KZV8</accession>
<evidence type="ECO:0000256" key="5">
    <source>
        <dbReference type="ARBA" id="ARBA00006511"/>
    </source>
</evidence>
<evidence type="ECO:0000313" key="28">
    <source>
        <dbReference type="Proteomes" id="UP000501690"/>
    </source>
</evidence>
<gene>
    <name evidence="27" type="ORF">DEO72_LG2g242</name>
</gene>
<proteinExistence type="inferred from homology"/>
<protein>
    <recommendedName>
        <fullName evidence="6">procollagen-proline 4-dioxygenase</fullName>
        <ecNumber evidence="6">1.14.11.2</ecNumber>
    </recommendedName>
</protein>
<dbReference type="InterPro" id="IPR006620">
    <property type="entry name" value="Pro_4_hyd_alph"/>
</dbReference>
<dbReference type="EMBL" id="CP039346">
    <property type="protein sequence ID" value="QCD79924.1"/>
    <property type="molecule type" value="Genomic_DNA"/>
</dbReference>
<evidence type="ECO:0000256" key="13">
    <source>
        <dbReference type="ARBA" id="ARBA00022968"/>
    </source>
</evidence>
<evidence type="ECO:0000256" key="23">
    <source>
        <dbReference type="PROSITE-ProRule" id="PRU00110"/>
    </source>
</evidence>
<keyword evidence="13" id="KW-0735">Signal-anchor</keyword>
<dbReference type="NCBIfam" id="TIGR01640">
    <property type="entry name" value="F_box_assoc_1"/>
    <property type="match status" value="1"/>
</dbReference>
<evidence type="ECO:0000256" key="8">
    <source>
        <dbReference type="ARBA" id="ARBA00022692"/>
    </source>
</evidence>
<dbReference type="InterPro" id="IPR006527">
    <property type="entry name" value="F-box-assoc_dom_typ1"/>
</dbReference>
<dbReference type="InterPro" id="IPR008207">
    <property type="entry name" value="Sig_transdc_His_kin_Hpt_dom"/>
</dbReference>
<comment type="cofactor">
    <cofactor evidence="1">
        <name>L-ascorbate</name>
        <dbReference type="ChEBI" id="CHEBI:38290"/>
    </cofactor>
</comment>
<dbReference type="InterPro" id="IPR017451">
    <property type="entry name" value="F-box-assoc_interact_dom"/>
</dbReference>
<dbReference type="Pfam" id="PF13640">
    <property type="entry name" value="2OG-FeII_Oxy_3"/>
    <property type="match status" value="1"/>
</dbReference>
<keyword evidence="10" id="KW-0256">Endoplasmic reticulum</keyword>
<dbReference type="PANTHER" id="PTHR10869:SF194">
    <property type="entry name" value="PROLYL 4-HYDROXYLASE 4-RELATED"/>
    <property type="match status" value="1"/>
</dbReference>
<dbReference type="GO" id="GO:0005506">
    <property type="term" value="F:iron ion binding"/>
    <property type="evidence" value="ECO:0007669"/>
    <property type="project" value="InterPro"/>
</dbReference>
<evidence type="ECO:0000256" key="17">
    <source>
        <dbReference type="ARBA" id="ARBA00023004"/>
    </source>
</evidence>
<evidence type="ECO:0000256" key="4">
    <source>
        <dbReference type="ARBA" id="ARBA00004648"/>
    </source>
</evidence>
<evidence type="ECO:0000256" key="1">
    <source>
        <dbReference type="ARBA" id="ARBA00001961"/>
    </source>
</evidence>
<dbReference type="InterPro" id="IPR001810">
    <property type="entry name" value="F-box_dom"/>
</dbReference>
<feature type="signal peptide" evidence="24">
    <location>
        <begin position="1"/>
        <end position="21"/>
    </location>
</feature>
<evidence type="ECO:0000256" key="19">
    <source>
        <dbReference type="ARBA" id="ARBA00023136"/>
    </source>
</evidence>
<dbReference type="InterPro" id="IPR045054">
    <property type="entry name" value="P4HA-like"/>
</dbReference>
<evidence type="ECO:0000256" key="24">
    <source>
        <dbReference type="SAM" id="SignalP"/>
    </source>
</evidence>
<dbReference type="InterPro" id="IPR036047">
    <property type="entry name" value="F-box-like_dom_sf"/>
</dbReference>
<name>A0A4D6KZV8_VIGUN</name>
<dbReference type="GO" id="GO:0005789">
    <property type="term" value="C:endoplasmic reticulum membrane"/>
    <property type="evidence" value="ECO:0007669"/>
    <property type="project" value="UniProtKB-SubCell"/>
</dbReference>
<dbReference type="GO" id="GO:0000160">
    <property type="term" value="P:phosphorelay signal transduction system"/>
    <property type="evidence" value="ECO:0007669"/>
    <property type="project" value="UniProtKB-KW"/>
</dbReference>
<dbReference type="Pfam" id="PF01627">
    <property type="entry name" value="Hpt"/>
    <property type="match status" value="1"/>
</dbReference>
<keyword evidence="11" id="KW-0932">Cytokinin signaling pathway</keyword>
<organism evidence="27 28">
    <name type="scientific">Vigna unguiculata</name>
    <name type="common">Cowpea</name>
    <dbReference type="NCBI Taxonomy" id="3917"/>
    <lineage>
        <taxon>Eukaryota</taxon>
        <taxon>Viridiplantae</taxon>
        <taxon>Streptophyta</taxon>
        <taxon>Embryophyta</taxon>
        <taxon>Tracheophyta</taxon>
        <taxon>Spermatophyta</taxon>
        <taxon>Magnoliopsida</taxon>
        <taxon>eudicotyledons</taxon>
        <taxon>Gunneridae</taxon>
        <taxon>Pentapetalae</taxon>
        <taxon>rosids</taxon>
        <taxon>fabids</taxon>
        <taxon>Fabales</taxon>
        <taxon>Fabaceae</taxon>
        <taxon>Papilionoideae</taxon>
        <taxon>50 kb inversion clade</taxon>
        <taxon>NPAAA clade</taxon>
        <taxon>indigoferoid/millettioid clade</taxon>
        <taxon>Phaseoleae</taxon>
        <taxon>Vigna</taxon>
    </lineage>
</organism>
<dbReference type="EC" id="1.14.11.2" evidence="6"/>
<reference evidence="27 28" key="1">
    <citation type="submission" date="2019-04" db="EMBL/GenBank/DDBJ databases">
        <title>An improved genome assembly and genetic linkage map for asparagus bean, Vigna unguiculata ssp. sesquipedialis.</title>
        <authorList>
            <person name="Xia Q."/>
            <person name="Zhang R."/>
            <person name="Dong Y."/>
        </authorList>
    </citation>
    <scope>NUCLEOTIDE SEQUENCE [LARGE SCALE GENOMIC DNA]</scope>
    <source>
        <tissue evidence="27">Leaf</tissue>
    </source>
</reference>
<evidence type="ECO:0000256" key="11">
    <source>
        <dbReference type="ARBA" id="ARBA00022864"/>
    </source>
</evidence>
<evidence type="ECO:0000256" key="7">
    <source>
        <dbReference type="ARBA" id="ARBA00022490"/>
    </source>
</evidence>
<keyword evidence="8" id="KW-0812">Transmembrane</keyword>
<evidence type="ECO:0000256" key="9">
    <source>
        <dbReference type="ARBA" id="ARBA00022723"/>
    </source>
</evidence>
<evidence type="ECO:0000313" key="27">
    <source>
        <dbReference type="EMBL" id="QCD79924.1"/>
    </source>
</evidence>
<evidence type="ECO:0000256" key="2">
    <source>
        <dbReference type="ARBA" id="ARBA00004123"/>
    </source>
</evidence>
<evidence type="ECO:0000256" key="10">
    <source>
        <dbReference type="ARBA" id="ARBA00022824"/>
    </source>
</evidence>
<keyword evidence="17" id="KW-0408">Iron</keyword>
<dbReference type="SUPFAM" id="SSF47226">
    <property type="entry name" value="Histidine-containing phosphotransfer domain, HPT domain"/>
    <property type="match status" value="1"/>
</dbReference>
<feature type="domain" description="HPt" evidence="25">
    <location>
        <begin position="677"/>
        <end position="772"/>
    </location>
</feature>
<evidence type="ECO:0000256" key="6">
    <source>
        <dbReference type="ARBA" id="ARBA00012269"/>
    </source>
</evidence>
<dbReference type="CDD" id="cd00088">
    <property type="entry name" value="HPT"/>
    <property type="match status" value="1"/>
</dbReference>
<dbReference type="SMART" id="SM00702">
    <property type="entry name" value="P4Hc"/>
    <property type="match status" value="1"/>
</dbReference>
<evidence type="ECO:0000256" key="16">
    <source>
        <dbReference type="ARBA" id="ARBA00023002"/>
    </source>
</evidence>
<dbReference type="GO" id="GO:0005829">
    <property type="term" value="C:cytosol"/>
    <property type="evidence" value="ECO:0007669"/>
    <property type="project" value="UniProtKB-SubCell"/>
</dbReference>
<keyword evidence="19" id="KW-0472">Membrane</keyword>
<keyword evidence="12" id="KW-0223">Dioxygenase</keyword>
<sequence>MSRVWFLLFLLLISKCDEVWSSYAGSASSIINPSKVKQVSWKPRAFVYEGFLTDLECDHLISIAKSELKRSAVADNLSGESTLSDVRTSSGMFISKNKDPIVSGIEDKISSWTFLPKENGEDIQVLRYEHGQKYDPHYDYFTDKVNIVRGGHRIATVLMYLTNVTKGGETVFPSAEESPRRRASETNIDLSECAKKGIAVKPRRGDALLFFSLLTNATPDTSSLHAGCPVIEGEKWSATKWIHVDSFDKTVGDGGDCSDRHDLHLVSTTGFRFQLLLHHSNAVALSISVLPPSQSPHFKWKNSVLILLPVKSLVRFKCVCKSWLSLISDSHFSLSHFEQTATRTERLVFFEPSAPEVRSIDVNAPLYDDSASAVLNLNFLPPKPYDVRIRGSCRGFVLLECCQSLWLWNPSTGVHKQLSSSPTMPNKDPMLLTFLFGFGYDSSTDDYLVVKVLRMAFSCVSGNRVEILSLRANAWKEIEGIHFSYLNCFNDMKVGLLFNGALHWVVSRYDLGKNVIVVFDLRKRSFSEIPLPREFDWDFNTCDLVVLGKIPRLCVVGCCSPAELWVMEEYKDPSSWTKTIVVSVDDIPTKYFSPICSTKCNDIVGIDGSTGLVKCSDKGQVQEHRYWSSSYRSEVAVYKETLVTLLSQRRFCFSPYTLQGFLDGQFLQLQQLQDENNPDFVVEVVSLFFEDSERLLNDLTFALEQKSIDFKKVDAHVHQLKGSSSSIGAQRVKNCCIAFRNFCEEQNIDACLSCLQQVKQEYCHVKNKLETMIRLEQQIVAAGGSIPMMEFSF</sequence>
<feature type="chain" id="PRO_5020031178" description="procollagen-proline 4-dioxygenase" evidence="24">
    <location>
        <begin position="22"/>
        <end position="793"/>
    </location>
</feature>
<keyword evidence="18" id="KW-0902">Two-component regulatory system</keyword>
<dbReference type="FunFam" id="2.60.120.620:FF:000002">
    <property type="entry name" value="Prolyl 4-hydroxylase 4"/>
    <property type="match status" value="1"/>
</dbReference>
<keyword evidence="7" id="KW-0963">Cytoplasm</keyword>
<dbReference type="Gene3D" id="1.20.120.160">
    <property type="entry name" value="HPT domain"/>
    <property type="match status" value="1"/>
</dbReference>
<keyword evidence="15" id="KW-0007">Acetylation</keyword>
<keyword evidence="28" id="KW-1185">Reference proteome</keyword>
<dbReference type="InterPro" id="IPR044862">
    <property type="entry name" value="Pro_4_hyd_alph_FE2OG_OXY"/>
</dbReference>
<dbReference type="AlphaFoldDB" id="A0A4D6KZV8"/>
<keyword evidence="14" id="KW-1133">Transmembrane helix</keyword>
<evidence type="ECO:0000259" key="26">
    <source>
        <dbReference type="PROSITE" id="PS51471"/>
    </source>
</evidence>
<feature type="domain" description="Fe2OG dioxygenase" evidence="26">
    <location>
        <begin position="119"/>
        <end position="244"/>
    </location>
</feature>
<dbReference type="Gene3D" id="2.60.120.620">
    <property type="entry name" value="q2cbj1_9rhob like domain"/>
    <property type="match status" value="1"/>
</dbReference>
<keyword evidence="24" id="KW-0732">Signal</keyword>
<evidence type="ECO:0000256" key="14">
    <source>
        <dbReference type="ARBA" id="ARBA00022989"/>
    </source>
</evidence>
<dbReference type="Pfam" id="PF00646">
    <property type="entry name" value="F-box"/>
    <property type="match status" value="1"/>
</dbReference>
<dbReference type="FunFam" id="1.20.120.160:FF:000001">
    <property type="entry name" value="Histidine-containing phosphotransfer protein 1"/>
    <property type="match status" value="1"/>
</dbReference>
<comment type="similarity">
    <text evidence="5">Belongs to the P4HA family.</text>
</comment>
<comment type="subcellular location">
    <subcellularLocation>
        <location evidence="3">Cytoplasm</location>
        <location evidence="3">Cytosol</location>
    </subcellularLocation>
    <subcellularLocation>
        <location evidence="4">Endoplasmic reticulum membrane</location>
        <topology evidence="4">Single-pass type II membrane protein</topology>
    </subcellularLocation>
    <subcellularLocation>
        <location evidence="2">Nucleus</location>
    </subcellularLocation>
</comment>
<comment type="catalytic activity">
    <reaction evidence="22">
        <text>L-prolyl-[collagen] + 2-oxoglutarate + O2 = trans-4-hydroxy-L-prolyl-[collagen] + succinate + CO2</text>
        <dbReference type="Rhea" id="RHEA:18945"/>
        <dbReference type="Rhea" id="RHEA-COMP:11676"/>
        <dbReference type="Rhea" id="RHEA-COMP:11680"/>
        <dbReference type="ChEBI" id="CHEBI:15379"/>
        <dbReference type="ChEBI" id="CHEBI:16526"/>
        <dbReference type="ChEBI" id="CHEBI:16810"/>
        <dbReference type="ChEBI" id="CHEBI:30031"/>
        <dbReference type="ChEBI" id="CHEBI:50342"/>
        <dbReference type="ChEBI" id="CHEBI:61965"/>
        <dbReference type="EC" id="1.14.11.2"/>
    </reaction>
</comment>
<keyword evidence="20" id="KW-0325">Glycoprotein</keyword>
<feature type="modified residue" description="Phosphohistidine" evidence="23">
    <location>
        <position position="718"/>
    </location>
</feature>
<dbReference type="PROSITE" id="PS50894">
    <property type="entry name" value="HPT"/>
    <property type="match status" value="1"/>
</dbReference>
<dbReference type="Proteomes" id="UP000501690">
    <property type="component" value="Linkage Group LG2"/>
</dbReference>
<evidence type="ECO:0000256" key="12">
    <source>
        <dbReference type="ARBA" id="ARBA00022964"/>
    </source>
</evidence>
<evidence type="ECO:0000256" key="22">
    <source>
        <dbReference type="ARBA" id="ARBA00049169"/>
    </source>
</evidence>
<keyword evidence="9" id="KW-0479">Metal-binding</keyword>
<evidence type="ECO:0000256" key="18">
    <source>
        <dbReference type="ARBA" id="ARBA00023012"/>
    </source>
</evidence>
<dbReference type="GO" id="GO:0031418">
    <property type="term" value="F:L-ascorbic acid binding"/>
    <property type="evidence" value="ECO:0007669"/>
    <property type="project" value="InterPro"/>
</dbReference>
<keyword evidence="21" id="KW-0539">Nucleus</keyword>
<evidence type="ECO:0000256" key="15">
    <source>
        <dbReference type="ARBA" id="ARBA00022990"/>
    </source>
</evidence>
<dbReference type="InterPro" id="IPR036641">
    <property type="entry name" value="HPT_dom_sf"/>
</dbReference>
<keyword evidence="16" id="KW-0560">Oxidoreductase</keyword>
<dbReference type="Pfam" id="PF07734">
    <property type="entry name" value="FBA_1"/>
    <property type="match status" value="1"/>
</dbReference>
<dbReference type="GO" id="GO:0005634">
    <property type="term" value="C:nucleus"/>
    <property type="evidence" value="ECO:0007669"/>
    <property type="project" value="UniProtKB-SubCell"/>
</dbReference>
<dbReference type="PANTHER" id="PTHR10869">
    <property type="entry name" value="PROLYL 4-HYDROXYLASE ALPHA SUBUNIT"/>
    <property type="match status" value="1"/>
</dbReference>
<dbReference type="GO" id="GO:0009736">
    <property type="term" value="P:cytokinin-activated signaling pathway"/>
    <property type="evidence" value="ECO:0007669"/>
    <property type="project" value="UniProtKB-KW"/>
</dbReference>
<dbReference type="PROSITE" id="PS51471">
    <property type="entry name" value="FE2OG_OXY"/>
    <property type="match status" value="1"/>
</dbReference>
<dbReference type="InterPro" id="IPR005123">
    <property type="entry name" value="Oxoglu/Fe-dep_dioxygenase_dom"/>
</dbReference>
<evidence type="ECO:0000256" key="21">
    <source>
        <dbReference type="ARBA" id="ARBA00023242"/>
    </source>
</evidence>
<dbReference type="SUPFAM" id="SSF81383">
    <property type="entry name" value="F-box domain"/>
    <property type="match status" value="1"/>
</dbReference>
<keyword evidence="23" id="KW-0597">Phosphoprotein</keyword>